<dbReference type="Proteomes" id="UP000620670">
    <property type="component" value="Unassembled WGS sequence"/>
</dbReference>
<dbReference type="InterPro" id="IPR027275">
    <property type="entry name" value="PRC-brl_dom"/>
</dbReference>
<evidence type="ECO:0000259" key="3">
    <source>
        <dbReference type="Pfam" id="PF05239"/>
    </source>
</evidence>
<organism evidence="4 5">
    <name type="scientific">Microvirga splendida</name>
    <dbReference type="NCBI Taxonomy" id="2795727"/>
    <lineage>
        <taxon>Bacteria</taxon>
        <taxon>Pseudomonadati</taxon>
        <taxon>Pseudomonadota</taxon>
        <taxon>Alphaproteobacteria</taxon>
        <taxon>Hyphomicrobiales</taxon>
        <taxon>Methylobacteriaceae</taxon>
        <taxon>Microvirga</taxon>
    </lineage>
</organism>
<feature type="chain" id="PRO_5046896242" evidence="2">
    <location>
        <begin position="21"/>
        <end position="159"/>
    </location>
</feature>
<feature type="domain" description="PRC-barrel" evidence="3">
    <location>
        <begin position="59"/>
        <end position="128"/>
    </location>
</feature>
<dbReference type="InterPro" id="IPR011033">
    <property type="entry name" value="PRC_barrel-like_sf"/>
</dbReference>
<evidence type="ECO:0000313" key="5">
    <source>
        <dbReference type="Proteomes" id="UP000620670"/>
    </source>
</evidence>
<reference evidence="5" key="1">
    <citation type="submission" date="2020-12" db="EMBL/GenBank/DDBJ databases">
        <title>Hymenobacter sp.</title>
        <authorList>
            <person name="Kim M.K."/>
        </authorList>
    </citation>
    <scope>NUCLEOTIDE SEQUENCE [LARGE SCALE GENOMIC DNA]</scope>
    <source>
        <strain evidence="5">BT325</strain>
    </source>
</reference>
<gene>
    <name evidence="4" type="ORF">JAO75_15525</name>
</gene>
<dbReference type="SUPFAM" id="SSF50346">
    <property type="entry name" value="PRC-barrel domain"/>
    <property type="match status" value="1"/>
</dbReference>
<protein>
    <submittedName>
        <fullName evidence="4">PRC-barrel domain-containing protein</fullName>
    </submittedName>
</protein>
<dbReference type="Gene3D" id="2.30.30.240">
    <property type="entry name" value="PRC-barrel domain"/>
    <property type="match status" value="1"/>
</dbReference>
<feature type="signal peptide" evidence="2">
    <location>
        <begin position="1"/>
        <end position="20"/>
    </location>
</feature>
<keyword evidence="5" id="KW-1185">Reference proteome</keyword>
<comment type="caution">
    <text evidence="4">The sequence shown here is derived from an EMBL/GenBank/DDBJ whole genome shotgun (WGS) entry which is preliminary data.</text>
</comment>
<keyword evidence="2" id="KW-0732">Signal</keyword>
<dbReference type="RefSeq" id="WP_199050048.1">
    <property type="nucleotide sequence ID" value="NZ_JAELXT010000016.1"/>
</dbReference>
<evidence type="ECO:0000313" key="4">
    <source>
        <dbReference type="EMBL" id="MBJ6126818.1"/>
    </source>
</evidence>
<evidence type="ECO:0000256" key="1">
    <source>
        <dbReference type="SAM" id="MobiDB-lite"/>
    </source>
</evidence>
<dbReference type="Pfam" id="PF05239">
    <property type="entry name" value="PRC"/>
    <property type="match status" value="1"/>
</dbReference>
<feature type="region of interest" description="Disordered" evidence="1">
    <location>
        <begin position="23"/>
        <end position="45"/>
    </location>
</feature>
<proteinExistence type="predicted"/>
<dbReference type="EMBL" id="JAELXT010000016">
    <property type="protein sequence ID" value="MBJ6126818.1"/>
    <property type="molecule type" value="Genomic_DNA"/>
</dbReference>
<accession>A0ABS0Y3E0</accession>
<sequence length="159" mass="17046">MKGFLLVALLGAAMPGLGTAAAQTAPSQDAGQMRSPAPGAPARVPLPPADAPLPYQPMRVGELENREIYSTRGEMLGSVKRVVLDVTDGITFIVLERGGFVGIGEKEFPLPADRLYTQGGRLVVPGLTDAELDNAADWDVRDQKYREMADSEIINVARR</sequence>
<evidence type="ECO:0000256" key="2">
    <source>
        <dbReference type="SAM" id="SignalP"/>
    </source>
</evidence>
<name>A0ABS0Y3E0_9HYPH</name>